<protein>
    <submittedName>
        <fullName evidence="2">Uncharacterized protein</fullName>
    </submittedName>
</protein>
<feature type="compositionally biased region" description="Basic and acidic residues" evidence="1">
    <location>
        <begin position="123"/>
        <end position="145"/>
    </location>
</feature>
<keyword evidence="3" id="KW-1185">Reference proteome</keyword>
<reference evidence="2 3" key="1">
    <citation type="submission" date="2024-06" db="EMBL/GenBank/DDBJ databases">
        <title>Complete genome of Phlyctema vagabunda strain 19-DSS-EL-015.</title>
        <authorList>
            <person name="Fiorenzani C."/>
        </authorList>
    </citation>
    <scope>NUCLEOTIDE SEQUENCE [LARGE SCALE GENOMIC DNA]</scope>
    <source>
        <strain evidence="2 3">19-DSS-EL-015</strain>
    </source>
</reference>
<feature type="compositionally biased region" description="Basic and acidic residues" evidence="1">
    <location>
        <begin position="158"/>
        <end position="189"/>
    </location>
</feature>
<feature type="region of interest" description="Disordered" evidence="1">
    <location>
        <begin position="123"/>
        <end position="189"/>
    </location>
</feature>
<name>A0ABR4PLC7_9HELO</name>
<proteinExistence type="predicted"/>
<comment type="caution">
    <text evidence="2">The sequence shown here is derived from an EMBL/GenBank/DDBJ whole genome shotgun (WGS) entry which is preliminary data.</text>
</comment>
<sequence length="189" mass="21950">MSQVPNVDFGNPVIFFDSHPEEQEGYLYSYWSSLVSTLKIAWTGDVPKQLMPGKLRMVWWTTEGTQGVKDYELHQYELVRNNFDGLLALPEVRRCLITGYSGQNPFVMSSNPWADADKKFKRDKKAQEERNQKQAQRLDDSKEGRQGTLVDIESVIKSNEKAEEERRRRADEEDTGEEARLIRAEMEED</sequence>
<gene>
    <name evidence="2" type="ORF">PVAG01_03423</name>
</gene>
<organism evidence="2 3">
    <name type="scientific">Phlyctema vagabunda</name>
    <dbReference type="NCBI Taxonomy" id="108571"/>
    <lineage>
        <taxon>Eukaryota</taxon>
        <taxon>Fungi</taxon>
        <taxon>Dikarya</taxon>
        <taxon>Ascomycota</taxon>
        <taxon>Pezizomycotina</taxon>
        <taxon>Leotiomycetes</taxon>
        <taxon>Helotiales</taxon>
        <taxon>Dermateaceae</taxon>
        <taxon>Phlyctema</taxon>
    </lineage>
</organism>
<accession>A0ABR4PLC7</accession>
<evidence type="ECO:0000256" key="1">
    <source>
        <dbReference type="SAM" id="MobiDB-lite"/>
    </source>
</evidence>
<dbReference type="EMBL" id="JBFCZG010000003">
    <property type="protein sequence ID" value="KAL3424142.1"/>
    <property type="molecule type" value="Genomic_DNA"/>
</dbReference>
<dbReference type="Proteomes" id="UP001629113">
    <property type="component" value="Unassembled WGS sequence"/>
</dbReference>
<evidence type="ECO:0000313" key="3">
    <source>
        <dbReference type="Proteomes" id="UP001629113"/>
    </source>
</evidence>
<evidence type="ECO:0000313" key="2">
    <source>
        <dbReference type="EMBL" id="KAL3424142.1"/>
    </source>
</evidence>